<feature type="compositionally biased region" description="Polar residues" evidence="1">
    <location>
        <begin position="869"/>
        <end position="887"/>
    </location>
</feature>
<feature type="compositionally biased region" description="Polar residues" evidence="1">
    <location>
        <begin position="787"/>
        <end position="801"/>
    </location>
</feature>
<feature type="region of interest" description="Disordered" evidence="1">
    <location>
        <begin position="542"/>
        <end position="633"/>
    </location>
</feature>
<keyword evidence="3" id="KW-1185">Reference proteome</keyword>
<feature type="region of interest" description="Disordered" evidence="1">
    <location>
        <begin position="1"/>
        <end position="25"/>
    </location>
</feature>
<feature type="non-terminal residue" evidence="2">
    <location>
        <position position="1253"/>
    </location>
</feature>
<feature type="region of interest" description="Disordered" evidence="1">
    <location>
        <begin position="670"/>
        <end position="708"/>
    </location>
</feature>
<feature type="region of interest" description="Disordered" evidence="1">
    <location>
        <begin position="478"/>
        <end position="501"/>
    </location>
</feature>
<accession>A0A3M7QCF2</accession>
<feature type="compositionally biased region" description="Basic and acidic residues" evidence="1">
    <location>
        <begin position="566"/>
        <end position="586"/>
    </location>
</feature>
<evidence type="ECO:0000313" key="2">
    <source>
        <dbReference type="EMBL" id="RNA08973.1"/>
    </source>
</evidence>
<evidence type="ECO:0000256" key="1">
    <source>
        <dbReference type="SAM" id="MobiDB-lite"/>
    </source>
</evidence>
<protein>
    <submittedName>
        <fullName evidence="2">Nuclear pore complex protein Nup214-like</fullName>
    </submittedName>
</protein>
<evidence type="ECO:0000313" key="3">
    <source>
        <dbReference type="Proteomes" id="UP000276133"/>
    </source>
</evidence>
<feature type="compositionally biased region" description="Polar residues" evidence="1">
    <location>
        <begin position="678"/>
        <end position="689"/>
    </location>
</feature>
<dbReference type="Proteomes" id="UP000276133">
    <property type="component" value="Unassembled WGS sequence"/>
</dbReference>
<feature type="region of interest" description="Disordered" evidence="1">
    <location>
        <begin position="931"/>
        <end position="989"/>
    </location>
</feature>
<feature type="compositionally biased region" description="Basic and acidic residues" evidence="1">
    <location>
        <begin position="950"/>
        <end position="960"/>
    </location>
</feature>
<dbReference type="EMBL" id="REGN01006587">
    <property type="protein sequence ID" value="RNA08973.1"/>
    <property type="molecule type" value="Genomic_DNA"/>
</dbReference>
<feature type="compositionally biased region" description="Basic and acidic residues" evidence="1">
    <location>
        <begin position="978"/>
        <end position="988"/>
    </location>
</feature>
<feature type="non-terminal residue" evidence="2">
    <location>
        <position position="1"/>
    </location>
</feature>
<gene>
    <name evidence="2" type="ORF">BpHYR1_052983</name>
</gene>
<dbReference type="STRING" id="10195.A0A3M7QCF2"/>
<organism evidence="2 3">
    <name type="scientific">Brachionus plicatilis</name>
    <name type="common">Marine rotifer</name>
    <name type="synonym">Brachionus muelleri</name>
    <dbReference type="NCBI Taxonomy" id="10195"/>
    <lineage>
        <taxon>Eukaryota</taxon>
        <taxon>Metazoa</taxon>
        <taxon>Spiralia</taxon>
        <taxon>Gnathifera</taxon>
        <taxon>Rotifera</taxon>
        <taxon>Eurotatoria</taxon>
        <taxon>Monogononta</taxon>
        <taxon>Pseudotrocha</taxon>
        <taxon>Ploima</taxon>
        <taxon>Brachionidae</taxon>
        <taxon>Brachionus</taxon>
    </lineage>
</organism>
<feature type="region of interest" description="Disordered" evidence="1">
    <location>
        <begin position="84"/>
        <end position="105"/>
    </location>
</feature>
<feature type="region of interest" description="Disordered" evidence="1">
    <location>
        <begin position="755"/>
        <end position="908"/>
    </location>
</feature>
<feature type="compositionally biased region" description="Basic and acidic residues" evidence="1">
    <location>
        <begin position="841"/>
        <end position="851"/>
    </location>
</feature>
<sequence>PNEQKTTTLSEFGTSQIASESKENVPSQSINLLSKAPLINLQQAPNNLPKFEQSKENVPSQSINLLSKAPLINQQQAPNNLPKFEQSKENQAPNNLPKFEQSKENVPSQSINLLSKAPLINLQQAPNNLPKFEQSKENVPSQSINLLSKAPLINLQQAPNNLPKEILQNSPTAQLPAPTMPDFTQQQPVKTETNLVLPNEKDAGQKTDQMGDNILTSFDREMQEFRESISLINQFDHDPFIKSRYENIKAMYTKFDLEMTDLKERSGYRRYEAKFNNYREIYAKICALDKNVTERNRKLSRLMEQLKSTRVGKNVLHECNLSSPRKKDEENSPYINSILDRIKKKGELNMLSGKMSDLNLDKEMRQKCEKNSKLNSQLYDKLKKRNTVPKQVVNIGQLESIASKYIESKSTQVPLNDTSFLHFNQASPNISRVLDSSVQHKPAQTPIQQMPQLREIHTPIQPKFNQPVFFMNQVHQKENETLTTSTPAPSSSTPFFSGLGQTAKSSIPENLAYAVQQTQPQVVDKPIANFSPNPLIQTEIKAKNSQPQITTSQSHPIFEINKPKPKTTEPKLQEEKKQQPSSHDQKIQQSQTTKQFESKEATKFVMNEMAPKSPEKKDISLPEFNSIRSKPDEVIDKKLAQSSLNPPELVTKNEAVEKKSLIPQLNVAPKQPVKLPEQKNSQLFKTSEASFPEEKKNEPTTLSKPKEQAFASAEVGVKPLEPVNLEKKSSTSKINFGSNQLAGQDLVYSGTNFATGDSKSAARNSFGPGFADTSGNIFGAKTESKPAFSSTFSLTKPANTPSHDKEKEQSNIGLDAGQSDQQFEKKEKFGIEQSENIKQQNAKEKDVKATESPDSNSPETDKKNELLGVSTSIPLFQSENLTKSNINRNKKEDKKTETNLSGLLQGNKLPVFDKPSFSTSASSQFSFNLNQVKGEDKTDNVENAENTKPVVEEPKNEKSSVQETTLFGSRTNFLTEQKSADQTKEPARQNENLFTSFSGDPKPAAGNSFGSGFANTSVSIFGAKTESKQAFPSTFSSAKPADNPFAAIASQKQSAAETDADMDSSSVVSSNNGLSFGGFGLGSSKPINEPTKNIFGGAQFSASFTKETPKPAFGGSVIKNATFSTSTQQTTGATGFGNISSSSTISTGGNLFSTFNSPTKPTFGATPTFGGSPGFGQPAAFGGPATFGAASAFGANSAFASTSTTANTPTFGALSSGAAPGFGGFVQSSSNTENAFGTLAAQNQSGSLFSSFT</sequence>
<feature type="compositionally biased region" description="Polar residues" evidence="1">
    <location>
        <begin position="543"/>
        <end position="555"/>
    </location>
</feature>
<feature type="compositionally biased region" description="Polar residues" evidence="1">
    <location>
        <begin position="961"/>
        <end position="977"/>
    </location>
</feature>
<reference evidence="2 3" key="1">
    <citation type="journal article" date="2018" name="Sci. Rep.">
        <title>Genomic signatures of local adaptation to the degree of environmental predictability in rotifers.</title>
        <authorList>
            <person name="Franch-Gras L."/>
            <person name="Hahn C."/>
            <person name="Garcia-Roger E.M."/>
            <person name="Carmona M.J."/>
            <person name="Serra M."/>
            <person name="Gomez A."/>
        </authorList>
    </citation>
    <scope>NUCLEOTIDE SEQUENCE [LARGE SCALE GENOMIC DNA]</scope>
    <source>
        <strain evidence="2">HYR1</strain>
    </source>
</reference>
<name>A0A3M7QCF2_BRAPC</name>
<feature type="compositionally biased region" description="Low complexity" evidence="1">
    <location>
        <begin position="481"/>
        <end position="497"/>
    </location>
</feature>
<dbReference type="AlphaFoldDB" id="A0A3M7QCF2"/>
<proteinExistence type="predicted"/>
<comment type="caution">
    <text evidence="2">The sequence shown here is derived from an EMBL/GenBank/DDBJ whole genome shotgun (WGS) entry which is preliminary data.</text>
</comment>